<dbReference type="HOGENOM" id="CLU_2692936_0_0_1"/>
<reference evidence="1" key="2">
    <citation type="submission" date="2011-02" db="EMBL/GenBank/DDBJ databases">
        <authorList>
            <person name="MacLean D."/>
        </authorList>
    </citation>
    <scope>NUCLEOTIDE SEQUENCE</scope>
</reference>
<protein>
    <submittedName>
        <fullName evidence="1">AlNc14C231G9296 protein</fullName>
    </submittedName>
</protein>
<dbReference type="EMBL" id="FR824276">
    <property type="protein sequence ID" value="CCA24276.1"/>
    <property type="molecule type" value="Genomic_DNA"/>
</dbReference>
<sequence length="74" mass="8369">MKHQTIQTLESMRLTRQTLQVLECMFASSTWVVNKKGLQQTRNTGIVFIILLMISARLSSKAVQIVTDDASRSD</sequence>
<name>F0WSF5_9STRA</name>
<evidence type="ECO:0000313" key="1">
    <source>
        <dbReference type="EMBL" id="CCA24276.1"/>
    </source>
</evidence>
<gene>
    <name evidence="1" type="primary">AlNc14C231G9296</name>
    <name evidence="1" type="ORF">ALNC14_104200</name>
</gene>
<organism evidence="1">
    <name type="scientific">Albugo laibachii Nc14</name>
    <dbReference type="NCBI Taxonomy" id="890382"/>
    <lineage>
        <taxon>Eukaryota</taxon>
        <taxon>Sar</taxon>
        <taxon>Stramenopiles</taxon>
        <taxon>Oomycota</taxon>
        <taxon>Peronosporomycetes</taxon>
        <taxon>Albuginales</taxon>
        <taxon>Albuginaceae</taxon>
        <taxon>Albugo</taxon>
    </lineage>
</organism>
<accession>F0WSF5</accession>
<proteinExistence type="predicted"/>
<reference evidence="1" key="1">
    <citation type="journal article" date="2011" name="PLoS Biol.">
        <title>Gene gain and loss during evolution of obligate parasitism in the white rust pathogen of Arabidopsis thaliana.</title>
        <authorList>
            <person name="Kemen E."/>
            <person name="Gardiner A."/>
            <person name="Schultz-Larsen T."/>
            <person name="Kemen A.C."/>
            <person name="Balmuth A.L."/>
            <person name="Robert-Seilaniantz A."/>
            <person name="Bailey K."/>
            <person name="Holub E."/>
            <person name="Studholme D.J."/>
            <person name="Maclean D."/>
            <person name="Jones J.D."/>
        </authorList>
    </citation>
    <scope>NUCLEOTIDE SEQUENCE</scope>
</reference>
<dbReference type="AlphaFoldDB" id="F0WSF5"/>